<sequence>MNIIGRITKNAEINTLKNDKKVVNFSVAINDSYKNKQGERIEQTSYYNCSYWISANVAKILTKGALVELSGRVSSSAWIGKDGEIRSGLNFHTSNIKLHGGGKKIDMEEQPTAKPQNATALIDETEDDLPF</sequence>
<dbReference type="InterPro" id="IPR000424">
    <property type="entry name" value="Primosome_PriB/ssb"/>
</dbReference>
<evidence type="ECO:0000256" key="2">
    <source>
        <dbReference type="PROSITE-ProRule" id="PRU00252"/>
    </source>
</evidence>
<name>A0A4V1ALF5_9FLAO</name>
<protein>
    <recommendedName>
        <fullName evidence="3">Single-stranded DNA-binding protein</fullName>
    </recommendedName>
</protein>
<reference evidence="5 6" key="1">
    <citation type="submission" date="2019-03" db="EMBL/GenBank/DDBJ databases">
        <authorList>
            <person name="Kim H."/>
            <person name="Yu S.-M."/>
        </authorList>
    </citation>
    <scope>NUCLEOTIDE SEQUENCE [LARGE SCALE GENOMIC DNA]</scope>
    <source>
        <strain evidence="5 6">NBC122</strain>
    </source>
</reference>
<feature type="region of interest" description="Disordered" evidence="4">
    <location>
        <begin position="101"/>
        <end position="131"/>
    </location>
</feature>
<dbReference type="Pfam" id="PF00436">
    <property type="entry name" value="SSB"/>
    <property type="match status" value="1"/>
</dbReference>
<keyword evidence="6" id="KW-1185">Reference proteome</keyword>
<evidence type="ECO:0000313" key="5">
    <source>
        <dbReference type="EMBL" id="QBO59584.1"/>
    </source>
</evidence>
<evidence type="ECO:0000256" key="3">
    <source>
        <dbReference type="RuleBase" id="RU000524"/>
    </source>
</evidence>
<gene>
    <name evidence="5" type="primary">ssb_2</name>
    <name evidence="5" type="ORF">NBC122_02783</name>
</gene>
<dbReference type="PROSITE" id="PS50935">
    <property type="entry name" value="SSB"/>
    <property type="match status" value="1"/>
</dbReference>
<proteinExistence type="predicted"/>
<dbReference type="EMBL" id="CP037954">
    <property type="protein sequence ID" value="QBO59584.1"/>
    <property type="molecule type" value="Genomic_DNA"/>
</dbReference>
<dbReference type="RefSeq" id="WP_133440905.1">
    <property type="nucleotide sequence ID" value="NZ_CP037954.1"/>
</dbReference>
<dbReference type="AlphaFoldDB" id="A0A4V1ALF5"/>
<evidence type="ECO:0000256" key="1">
    <source>
        <dbReference type="ARBA" id="ARBA00023125"/>
    </source>
</evidence>
<dbReference type="InterPro" id="IPR011344">
    <property type="entry name" value="ssDNA-bd"/>
</dbReference>
<dbReference type="GO" id="GO:0003697">
    <property type="term" value="F:single-stranded DNA binding"/>
    <property type="evidence" value="ECO:0007669"/>
    <property type="project" value="InterPro"/>
</dbReference>
<keyword evidence="1 2" id="KW-0238">DNA-binding</keyword>
<dbReference type="CDD" id="cd04496">
    <property type="entry name" value="SSB_OBF"/>
    <property type="match status" value="1"/>
</dbReference>
<accession>A0A4V1ALF5</accession>
<dbReference type="NCBIfam" id="TIGR00621">
    <property type="entry name" value="ssb"/>
    <property type="match status" value="1"/>
</dbReference>
<dbReference type="OrthoDB" id="1265936at2"/>
<evidence type="ECO:0000256" key="4">
    <source>
        <dbReference type="SAM" id="MobiDB-lite"/>
    </source>
</evidence>
<dbReference type="Gene3D" id="2.40.50.140">
    <property type="entry name" value="Nucleic acid-binding proteins"/>
    <property type="match status" value="1"/>
</dbReference>
<dbReference type="InterPro" id="IPR012340">
    <property type="entry name" value="NA-bd_OB-fold"/>
</dbReference>
<dbReference type="SUPFAM" id="SSF50249">
    <property type="entry name" value="Nucleic acid-binding proteins"/>
    <property type="match status" value="1"/>
</dbReference>
<dbReference type="GO" id="GO:0006260">
    <property type="term" value="P:DNA replication"/>
    <property type="evidence" value="ECO:0007669"/>
    <property type="project" value="InterPro"/>
</dbReference>
<dbReference type="KEGG" id="csal:NBC122_02783"/>
<dbReference type="Proteomes" id="UP000294419">
    <property type="component" value="Chromosome"/>
</dbReference>
<organism evidence="5 6">
    <name type="scientific">Chryseobacterium salivictor</name>
    <dbReference type="NCBI Taxonomy" id="2547600"/>
    <lineage>
        <taxon>Bacteria</taxon>
        <taxon>Pseudomonadati</taxon>
        <taxon>Bacteroidota</taxon>
        <taxon>Flavobacteriia</taxon>
        <taxon>Flavobacteriales</taxon>
        <taxon>Weeksellaceae</taxon>
        <taxon>Chryseobacterium group</taxon>
        <taxon>Chryseobacterium</taxon>
    </lineage>
</organism>
<evidence type="ECO:0000313" key="6">
    <source>
        <dbReference type="Proteomes" id="UP000294419"/>
    </source>
</evidence>